<dbReference type="PANTHER" id="PTHR46696">
    <property type="entry name" value="P450, PUTATIVE (EUROFUNG)-RELATED"/>
    <property type="match status" value="1"/>
</dbReference>
<dbReference type="PRINTS" id="PR00385">
    <property type="entry name" value="P450"/>
</dbReference>
<proteinExistence type="inferred from homology"/>
<dbReference type="Proteomes" id="UP001596175">
    <property type="component" value="Unassembled WGS sequence"/>
</dbReference>
<accession>A0ABV9ZJW3</accession>
<dbReference type="Gene3D" id="1.10.630.10">
    <property type="entry name" value="Cytochrome P450"/>
    <property type="match status" value="1"/>
</dbReference>
<dbReference type="PANTHER" id="PTHR46696:SF6">
    <property type="entry name" value="P450, PUTATIVE (EUROFUNG)-RELATED"/>
    <property type="match status" value="1"/>
</dbReference>
<dbReference type="InterPro" id="IPR001128">
    <property type="entry name" value="Cyt_P450"/>
</dbReference>
<comment type="similarity">
    <text evidence="1">Belongs to the cytochrome P450 family.</text>
</comment>
<reference evidence="3" key="1">
    <citation type="journal article" date="2019" name="Int. J. Syst. Evol. Microbiol.">
        <title>The Global Catalogue of Microorganisms (GCM) 10K type strain sequencing project: providing services to taxonomists for standard genome sequencing and annotation.</title>
        <authorList>
            <consortium name="The Broad Institute Genomics Platform"/>
            <consortium name="The Broad Institute Genome Sequencing Center for Infectious Disease"/>
            <person name="Wu L."/>
            <person name="Ma J."/>
        </authorList>
    </citation>
    <scope>NUCLEOTIDE SEQUENCE [LARGE SCALE GENOMIC DNA]</scope>
    <source>
        <strain evidence="3">XZYJ18</strain>
    </source>
</reference>
<dbReference type="Pfam" id="PF00067">
    <property type="entry name" value="p450"/>
    <property type="match status" value="2"/>
</dbReference>
<dbReference type="InterPro" id="IPR036396">
    <property type="entry name" value="Cyt_P450_sf"/>
</dbReference>
<evidence type="ECO:0000256" key="1">
    <source>
        <dbReference type="ARBA" id="ARBA00010617"/>
    </source>
</evidence>
<dbReference type="RefSeq" id="WP_378023650.1">
    <property type="nucleotide sequence ID" value="NZ_JBHSKG010000016.1"/>
</dbReference>
<dbReference type="EMBL" id="JBHSKG010000016">
    <property type="protein sequence ID" value="MFC5141505.1"/>
    <property type="molecule type" value="Genomic_DNA"/>
</dbReference>
<evidence type="ECO:0000313" key="2">
    <source>
        <dbReference type="EMBL" id="MFC5141505.1"/>
    </source>
</evidence>
<keyword evidence="3" id="KW-1185">Reference proteome</keyword>
<protein>
    <submittedName>
        <fullName evidence="2">Cytochrome P450</fullName>
    </submittedName>
</protein>
<dbReference type="InterPro" id="IPR002397">
    <property type="entry name" value="Cyt_P450_B"/>
</dbReference>
<organism evidence="2 3">
    <name type="scientific">Actinomycetospora rhizophila</name>
    <dbReference type="NCBI Taxonomy" id="1416876"/>
    <lineage>
        <taxon>Bacteria</taxon>
        <taxon>Bacillati</taxon>
        <taxon>Actinomycetota</taxon>
        <taxon>Actinomycetes</taxon>
        <taxon>Pseudonocardiales</taxon>
        <taxon>Pseudonocardiaceae</taxon>
        <taxon>Actinomycetospora</taxon>
    </lineage>
</organism>
<gene>
    <name evidence="2" type="ORF">ACFPK1_24930</name>
</gene>
<comment type="caution">
    <text evidence="2">The sequence shown here is derived from an EMBL/GenBank/DDBJ whole genome shotgun (WGS) entry which is preliminary data.</text>
</comment>
<dbReference type="SUPFAM" id="SSF48264">
    <property type="entry name" value="Cytochrome P450"/>
    <property type="match status" value="1"/>
</dbReference>
<sequence length="415" mass="46027">MSDETADDGTAGYWAPRCPAGAHDDAEHLRNHFDPLSETLTRGRYVRVAGAMARQCPVTWTDGFGDGIWTVSGYAELQELHRREDSAFSAFPVLLQHFGNARPMIPMESDPPLHRQYKQIIAPLLSRSVQADKEPAYRTIARDLIDRFVDRGRCEVFGELCNPMTAHALMDALGVPGPDRERLADLAVALVRGRAEGGDQADEIYTYFTGLAAAKRREPADDLVTALTTATVDGRPLTEEEILDYCVILLPAGFETTASSMSFVLLLLAEHPELQEELRRVPERIPDALEELMRLATPTRSHTRTVLADTEIGGQLLRAGERVYLNWAGADHDPRTFDRPGELDIDRRPNRHMAYGFGPHLCVGMHMARAELKVAVSEVLAAMDDIAVEDPAAVVEEIGTTWALTHLPLTFTPRR</sequence>
<dbReference type="PRINTS" id="PR00359">
    <property type="entry name" value="BP450"/>
</dbReference>
<name>A0ABV9ZJW3_9PSEU</name>
<evidence type="ECO:0000313" key="3">
    <source>
        <dbReference type="Proteomes" id="UP001596175"/>
    </source>
</evidence>